<reference evidence="1 2" key="1">
    <citation type="journal article" date="2010" name="J. Bacteriol.">
        <title>Complete genome sequence of the representative gamma-hexachlorocyclohexane-degrading bacterium Sphingobium japonicum UT26.</title>
        <authorList>
            <person name="Nagata Y."/>
            <person name="Ohtsubo Y."/>
            <person name="Endo R."/>
            <person name="Ichikawa N."/>
            <person name="Ankai A."/>
            <person name="Oguchi A."/>
            <person name="Fukui S."/>
            <person name="Fujita N."/>
            <person name="Tsuda M."/>
        </authorList>
    </citation>
    <scope>NUCLEOTIDE SEQUENCE [LARGE SCALE GENOMIC DNA]</scope>
    <source>
        <strain evidence="2">DSM 16413 / CCM 7287 / MTCC 6362 / UT26 / NBRC 101211 / UT26S</strain>
    </source>
</reference>
<evidence type="ECO:0000313" key="2">
    <source>
        <dbReference type="Proteomes" id="UP000007753"/>
    </source>
</evidence>
<dbReference type="GeneID" id="42454882"/>
<gene>
    <name evidence="1" type="ordered locus">SJA_C1-30410</name>
</gene>
<proteinExistence type="predicted"/>
<organism evidence="1 2">
    <name type="scientific">Sphingobium indicum (strain DSM 16413 / CCM 7287 / MTCC 6362 / UT26 / NBRC 101211 / UT26S)</name>
    <name type="common">Sphingobium japonicum</name>
    <dbReference type="NCBI Taxonomy" id="452662"/>
    <lineage>
        <taxon>Bacteria</taxon>
        <taxon>Pseudomonadati</taxon>
        <taxon>Pseudomonadota</taxon>
        <taxon>Alphaproteobacteria</taxon>
        <taxon>Sphingomonadales</taxon>
        <taxon>Sphingomonadaceae</taxon>
        <taxon>Sphingobium</taxon>
    </lineage>
</organism>
<dbReference type="HOGENOM" id="CLU_2994388_0_0_5"/>
<dbReference type="AlphaFoldDB" id="D4Z5J3"/>
<dbReference type="KEGG" id="sjp:SJA_C1-30410"/>
<evidence type="ECO:0000313" key="1">
    <source>
        <dbReference type="EMBL" id="BAI97875.1"/>
    </source>
</evidence>
<dbReference type="Proteomes" id="UP000007753">
    <property type="component" value="Chromosome 1"/>
</dbReference>
<accession>D4Z5J3</accession>
<protein>
    <submittedName>
        <fullName evidence="1">Uncharacterized protein</fullName>
    </submittedName>
</protein>
<name>D4Z5J3_SPHIU</name>
<dbReference type="RefSeq" id="WP_013041162.1">
    <property type="nucleotide sequence ID" value="NC_014006.1"/>
</dbReference>
<sequence length="57" mass="6214">MNQANASNARFFELSTLSVSPTFWSRIVATRSRDNGKGCLERLVSDDVAVDVAIEPA</sequence>
<keyword evidence="2" id="KW-1185">Reference proteome</keyword>
<dbReference type="EMBL" id="AP010803">
    <property type="protein sequence ID" value="BAI97875.1"/>
    <property type="molecule type" value="Genomic_DNA"/>
</dbReference>